<keyword evidence="3" id="KW-1185">Reference proteome</keyword>
<evidence type="ECO:0000259" key="1">
    <source>
        <dbReference type="Pfam" id="PF04213"/>
    </source>
</evidence>
<dbReference type="EMBL" id="VFOU01000003">
    <property type="protein sequence ID" value="TQL71525.1"/>
    <property type="molecule type" value="Genomic_DNA"/>
</dbReference>
<dbReference type="InterPro" id="IPR007331">
    <property type="entry name" value="Htaa"/>
</dbReference>
<dbReference type="RefSeq" id="WP_141867186.1">
    <property type="nucleotide sequence ID" value="NZ_BAABAN010000001.1"/>
</dbReference>
<dbReference type="Proteomes" id="UP000319746">
    <property type="component" value="Unassembled WGS sequence"/>
</dbReference>
<accession>A0A543AG12</accession>
<evidence type="ECO:0000313" key="3">
    <source>
        <dbReference type="Proteomes" id="UP000319746"/>
    </source>
</evidence>
<proteinExistence type="predicted"/>
<sequence>MNDNTLFARIDRIAGLAWGVHRPFREYIHRLADGHVAVHDGAQMLESGETLFPLDVESAAPRELPFAGSLEFRGHQGMMAVTVAHPRLQREGERWWLTIADPFEPGARMSIVEVVFQDDATGITRLTESGTDLFMGNYTDSTVFDPIRIVWKEKDAHK</sequence>
<dbReference type="Pfam" id="PF04213">
    <property type="entry name" value="HtaA"/>
    <property type="match status" value="1"/>
</dbReference>
<dbReference type="OrthoDB" id="7210788at2"/>
<gene>
    <name evidence="2" type="ORF">FB556_2013</name>
</gene>
<dbReference type="AlphaFoldDB" id="A0A543AG12"/>
<protein>
    <submittedName>
        <fullName evidence="2">Htaa protein</fullName>
    </submittedName>
</protein>
<name>A0A543AG12_9MICC</name>
<comment type="caution">
    <text evidence="2">The sequence shown here is derived from an EMBL/GenBank/DDBJ whole genome shotgun (WGS) entry which is preliminary data.</text>
</comment>
<reference evidence="2 3" key="1">
    <citation type="submission" date="2019-06" db="EMBL/GenBank/DDBJ databases">
        <title>Sequencing the genomes of 1000 actinobacteria strains.</title>
        <authorList>
            <person name="Klenk H.-P."/>
        </authorList>
    </citation>
    <scope>NUCLEOTIDE SEQUENCE [LARGE SCALE GENOMIC DNA]</scope>
    <source>
        <strain evidence="2 3">DSM 24083</strain>
    </source>
</reference>
<feature type="domain" description="Htaa" evidence="1">
    <location>
        <begin position="16"/>
        <end position="148"/>
    </location>
</feature>
<organism evidence="2 3">
    <name type="scientific">Enteractinococcus coprophilus</name>
    <dbReference type="NCBI Taxonomy" id="1027633"/>
    <lineage>
        <taxon>Bacteria</taxon>
        <taxon>Bacillati</taxon>
        <taxon>Actinomycetota</taxon>
        <taxon>Actinomycetes</taxon>
        <taxon>Micrococcales</taxon>
        <taxon>Micrococcaceae</taxon>
    </lineage>
</organism>
<evidence type="ECO:0000313" key="2">
    <source>
        <dbReference type="EMBL" id="TQL71525.1"/>
    </source>
</evidence>